<dbReference type="SUPFAM" id="SSF51445">
    <property type="entry name" value="(Trans)glycosidases"/>
    <property type="match status" value="1"/>
</dbReference>
<dbReference type="CDD" id="cd14792">
    <property type="entry name" value="GH27"/>
    <property type="match status" value="1"/>
</dbReference>
<evidence type="ECO:0000256" key="3">
    <source>
        <dbReference type="ARBA" id="ARBA00022801"/>
    </source>
</evidence>
<evidence type="ECO:0000259" key="6">
    <source>
        <dbReference type="Pfam" id="PF17801"/>
    </source>
</evidence>
<sequence length="378" mass="42473">MLAKTPPMGWNSWNTFGHNINEDIVLEIADTMVEKGYKDAGYEYVVIDDCWSLKERSRDGKLIADPEKFPRGMKYVADYVHSKGLKFGMYSCAGMKTCGGYPGSYGHEYADAKTFADWGVDFLKYDFCYFPKSGNAQNAYLTMSMALKASGREILFSACNWGHGEPWNWMRSVGVHMYRSTGDIFDSYKSFSDIILSQEDNWSMSAPGCFNDPDMLIVGMYGKGNVGIDSGCSDTEYEAHFAYWCMAGAPLMMGGDIRNMNSFSEKLLKNQRLIAIDQDEEARPPYMVHSNAIWDNDRVYIKHLANNRFAIAFFNGHDTEMHPAFSLHEAGIPFYTGVTLDFTDAITGEHIGVIDQDAFSCNVPAHGCRVFTAEFAAR</sequence>
<reference evidence="7" key="1">
    <citation type="submission" date="2020-08" db="EMBL/GenBank/DDBJ databases">
        <title>Genome public.</title>
        <authorList>
            <person name="Liu C."/>
            <person name="Sun Q."/>
        </authorList>
    </citation>
    <scope>NUCLEOTIDE SEQUENCE</scope>
    <source>
        <strain evidence="7">H8</strain>
    </source>
</reference>
<keyword evidence="2" id="KW-0732">Signal</keyword>
<dbReference type="PANTHER" id="PTHR11452:SF75">
    <property type="entry name" value="ALPHA-GALACTOSIDASE MEL1"/>
    <property type="match status" value="1"/>
</dbReference>
<dbReference type="PROSITE" id="PS00512">
    <property type="entry name" value="ALPHA_GALACTOSIDASE"/>
    <property type="match status" value="1"/>
</dbReference>
<keyword evidence="4 5" id="KW-0326">Glycosidase</keyword>
<dbReference type="PRINTS" id="PR00740">
    <property type="entry name" value="GLHYDRLASE27"/>
</dbReference>
<dbReference type="RefSeq" id="WP_177677368.1">
    <property type="nucleotide sequence ID" value="NZ_JACRSU010000005.1"/>
</dbReference>
<dbReference type="InterPro" id="IPR041233">
    <property type="entry name" value="Melibiase_C"/>
</dbReference>
<dbReference type="EC" id="3.2.1.22" evidence="5"/>
<dbReference type="GO" id="GO:0005975">
    <property type="term" value="P:carbohydrate metabolic process"/>
    <property type="evidence" value="ECO:0007669"/>
    <property type="project" value="InterPro"/>
</dbReference>
<comment type="similarity">
    <text evidence="1 5">Belongs to the glycosyl hydrolase 27 family.</text>
</comment>
<dbReference type="PANTHER" id="PTHR11452">
    <property type="entry name" value="ALPHA-GALACTOSIDASE/ALPHA-N-ACETYLGALACTOSAMINIDASE"/>
    <property type="match status" value="1"/>
</dbReference>
<comment type="caution">
    <text evidence="7">The sequence shown here is derived from an EMBL/GenBank/DDBJ whole genome shotgun (WGS) entry which is preliminary data.</text>
</comment>
<dbReference type="FunFam" id="3.20.20.70:FF:000197">
    <property type="entry name" value="Alpha-galactosidase"/>
    <property type="match status" value="1"/>
</dbReference>
<evidence type="ECO:0000256" key="5">
    <source>
        <dbReference type="RuleBase" id="RU361168"/>
    </source>
</evidence>
<evidence type="ECO:0000313" key="8">
    <source>
        <dbReference type="Proteomes" id="UP000611762"/>
    </source>
</evidence>
<dbReference type="EMBL" id="JACRSU010000005">
    <property type="protein sequence ID" value="MBC8541704.1"/>
    <property type="molecule type" value="Genomic_DNA"/>
</dbReference>
<organism evidence="7 8">
    <name type="scientific">Congzhengia minquanensis</name>
    <dbReference type="NCBI Taxonomy" id="2763657"/>
    <lineage>
        <taxon>Bacteria</taxon>
        <taxon>Bacillati</taxon>
        <taxon>Bacillota</taxon>
        <taxon>Clostridia</taxon>
        <taxon>Eubacteriales</taxon>
        <taxon>Oscillospiraceae</taxon>
        <taxon>Congzhengia</taxon>
    </lineage>
</organism>
<dbReference type="SUPFAM" id="SSF51011">
    <property type="entry name" value="Glycosyl hydrolase domain"/>
    <property type="match status" value="1"/>
</dbReference>
<dbReference type="InterPro" id="IPR013780">
    <property type="entry name" value="Glyco_hydro_b"/>
</dbReference>
<protein>
    <recommendedName>
        <fullName evidence="5">Alpha-galactosidase</fullName>
        <ecNumber evidence="5">3.2.1.22</ecNumber>
    </recommendedName>
    <alternativeName>
        <fullName evidence="5">Melibiase</fullName>
    </alternativeName>
</protein>
<dbReference type="InterPro" id="IPR002241">
    <property type="entry name" value="Glyco_hydro_27"/>
</dbReference>
<gene>
    <name evidence="7" type="ORF">H8698_12020</name>
</gene>
<dbReference type="Proteomes" id="UP000611762">
    <property type="component" value="Unassembled WGS sequence"/>
</dbReference>
<dbReference type="AlphaFoldDB" id="A0A926DPZ9"/>
<accession>A0A926DPZ9</accession>
<dbReference type="InterPro" id="IPR000111">
    <property type="entry name" value="Glyco_hydro_27/36_CS"/>
</dbReference>
<keyword evidence="5" id="KW-1015">Disulfide bond</keyword>
<keyword evidence="3 5" id="KW-0378">Hydrolase</keyword>
<proteinExistence type="inferred from homology"/>
<dbReference type="GO" id="GO:0004557">
    <property type="term" value="F:alpha-galactosidase activity"/>
    <property type="evidence" value="ECO:0007669"/>
    <property type="project" value="UniProtKB-EC"/>
</dbReference>
<dbReference type="Pfam" id="PF16499">
    <property type="entry name" value="Melibiase_2"/>
    <property type="match status" value="1"/>
</dbReference>
<evidence type="ECO:0000256" key="4">
    <source>
        <dbReference type="ARBA" id="ARBA00023295"/>
    </source>
</evidence>
<keyword evidence="8" id="KW-1185">Reference proteome</keyword>
<comment type="catalytic activity">
    <reaction evidence="5">
        <text>Hydrolysis of terminal, non-reducing alpha-D-galactose residues in alpha-D-galactosides, including galactose oligosaccharides, galactomannans and galactolipids.</text>
        <dbReference type="EC" id="3.2.1.22"/>
    </reaction>
</comment>
<dbReference type="Gene3D" id="2.60.40.1180">
    <property type="entry name" value="Golgi alpha-mannosidase II"/>
    <property type="match status" value="1"/>
</dbReference>
<dbReference type="InterPro" id="IPR013785">
    <property type="entry name" value="Aldolase_TIM"/>
</dbReference>
<dbReference type="Pfam" id="PF17801">
    <property type="entry name" value="Melibiase_C"/>
    <property type="match status" value="1"/>
</dbReference>
<feature type="domain" description="Alpha galactosidase C-terminal" evidence="6">
    <location>
        <begin position="298"/>
        <end position="372"/>
    </location>
</feature>
<evidence type="ECO:0000256" key="2">
    <source>
        <dbReference type="ARBA" id="ARBA00022729"/>
    </source>
</evidence>
<evidence type="ECO:0000256" key="1">
    <source>
        <dbReference type="ARBA" id="ARBA00009743"/>
    </source>
</evidence>
<dbReference type="Gene3D" id="3.20.20.70">
    <property type="entry name" value="Aldolase class I"/>
    <property type="match status" value="1"/>
</dbReference>
<name>A0A926DPZ9_9FIRM</name>
<evidence type="ECO:0000313" key="7">
    <source>
        <dbReference type="EMBL" id="MBC8541704.1"/>
    </source>
</evidence>
<dbReference type="InterPro" id="IPR017853">
    <property type="entry name" value="GH"/>
</dbReference>